<organism evidence="1">
    <name type="scientific">Fomitiporia mediterranea</name>
    <dbReference type="NCBI Taxonomy" id="208960"/>
    <lineage>
        <taxon>Eukaryota</taxon>
        <taxon>Fungi</taxon>
        <taxon>Dikarya</taxon>
        <taxon>Basidiomycota</taxon>
        <taxon>Agaricomycotina</taxon>
        <taxon>Agaricomycetes</taxon>
        <taxon>Hymenochaetales</taxon>
        <taxon>Hymenochaetaceae</taxon>
        <taxon>Fomitiporia</taxon>
    </lineage>
</organism>
<geneLocation type="mitochondrion" evidence="1"/>
<reference evidence="1" key="1">
    <citation type="submission" date="2019-03" db="EMBL/GenBank/DDBJ databases">
        <title>Evidence of extensive intraspecific noncoding reshuffling in a 169kb mitochondrial genome of basidiomycete fungus.</title>
        <authorList>
            <person name="Lee H.-H."/>
            <person name="Ke H.-M."/>
            <person name="Lin C.-Y.I."/>
            <person name="Lee T.J."/>
            <person name="Chung C.-L."/>
            <person name="Tsai I.J."/>
        </authorList>
    </citation>
    <scope>NUCLEOTIDE SEQUENCE</scope>
    <source>
        <strain evidence="1">MF3/22</strain>
    </source>
</reference>
<dbReference type="AlphaFoldDB" id="A0A5B9RCN5"/>
<gene>
    <name evidence="1" type="ORF">Fomme_000053</name>
</gene>
<name>A0A5B9RCN5_9AGAM</name>
<accession>A0A5B9RCN5</accession>
<dbReference type="EMBL" id="MK623258">
    <property type="protein sequence ID" value="QEG57049.1"/>
    <property type="molecule type" value="Genomic_DNA"/>
</dbReference>
<protein>
    <submittedName>
        <fullName evidence="1">Uncharacterized protein</fullName>
    </submittedName>
</protein>
<keyword evidence="1" id="KW-0496">Mitochondrion</keyword>
<evidence type="ECO:0000313" key="1">
    <source>
        <dbReference type="EMBL" id="QEG57049.1"/>
    </source>
</evidence>
<sequence>MIKMNNHIYLKTELTLFRGKIIYYELKNVFKLVLNLKLLVPRYTLVDLLSEIFKFIQNGEKLDYALFFTFLKENEKISDKYIRVEVRAVNELTREPINFTFNFKLSEHKTLRLLFKDYLKIALKGYISSLDVQLNYLQCMEHMQKTHIFVYGVVIKVIDQKRK</sequence>
<proteinExistence type="predicted"/>